<dbReference type="InterPro" id="IPR005531">
    <property type="entry name" value="Asp23"/>
</dbReference>
<feature type="transmembrane region" description="Helical" evidence="2">
    <location>
        <begin position="49"/>
        <end position="67"/>
    </location>
</feature>
<evidence type="ECO:0000313" key="3">
    <source>
        <dbReference type="EMBL" id="RQD78528.1"/>
    </source>
</evidence>
<dbReference type="Proteomes" id="UP000285138">
    <property type="component" value="Unassembled WGS sequence"/>
</dbReference>
<sequence>MVKTREKLVLSLLALILILAGLSLIIISVPLLPFSFIVDYLELMGRSPLAGLLVAALLIVLALFFLVKGFKREKDSKYLSQAGSLGEFRVSFPTMENLVRSACSPRREIRNLKTKIDPREGSLNILMRMSVLPDTDIPALIEELQDSVKNYLEEMTGFEVGEVKIMVDTVSSEEKR</sequence>
<dbReference type="EMBL" id="QZAA01000013">
    <property type="protein sequence ID" value="RQD78528.1"/>
    <property type="molecule type" value="Genomic_DNA"/>
</dbReference>
<dbReference type="AlphaFoldDB" id="A0A424YJ31"/>
<name>A0A424YJ31_9FIRM</name>
<feature type="transmembrane region" description="Helical" evidence="2">
    <location>
        <begin position="12"/>
        <end position="37"/>
    </location>
</feature>
<proteinExistence type="inferred from homology"/>
<accession>A0A424YJ31</accession>
<keyword evidence="2" id="KW-0812">Transmembrane</keyword>
<comment type="caution">
    <text evidence="3">The sequence shown here is derived from an EMBL/GenBank/DDBJ whole genome shotgun (WGS) entry which is preliminary data.</text>
</comment>
<reference evidence="3 4" key="1">
    <citation type="submission" date="2018-08" db="EMBL/GenBank/DDBJ databases">
        <title>The metabolism and importance of syntrophic acetate oxidation coupled to methane or sulfide production in haloalkaline environments.</title>
        <authorList>
            <person name="Timmers P.H.A."/>
            <person name="Vavourakis C.D."/>
            <person name="Sorokin D.Y."/>
            <person name="Sinninghe Damste J.S."/>
            <person name="Muyzer G."/>
            <person name="Stams A.J.M."/>
            <person name="Plugge C.M."/>
        </authorList>
    </citation>
    <scope>NUCLEOTIDE SEQUENCE [LARGE SCALE GENOMIC DNA]</scope>
    <source>
        <strain evidence="3">MSAO_Bac1</strain>
    </source>
</reference>
<dbReference type="Pfam" id="PF03780">
    <property type="entry name" value="Asp23"/>
    <property type="match status" value="1"/>
</dbReference>
<comment type="similarity">
    <text evidence="1">Belongs to the asp23 family.</text>
</comment>
<protein>
    <submittedName>
        <fullName evidence="3">Alkaline shock response membrane anchor protein AmaP</fullName>
    </submittedName>
</protein>
<organism evidence="3 4">
    <name type="scientific">Candidatus Syntrophonatronum acetioxidans</name>
    <dbReference type="NCBI Taxonomy" id="1795816"/>
    <lineage>
        <taxon>Bacteria</taxon>
        <taxon>Bacillati</taxon>
        <taxon>Bacillota</taxon>
        <taxon>Clostridia</taxon>
        <taxon>Eubacteriales</taxon>
        <taxon>Syntrophomonadaceae</taxon>
        <taxon>Candidatus Syntrophonatronum</taxon>
    </lineage>
</organism>
<gene>
    <name evidence="3" type="primary">amaP</name>
    <name evidence="3" type="ORF">D5R97_00260</name>
</gene>
<keyword evidence="2" id="KW-1133">Transmembrane helix</keyword>
<evidence type="ECO:0000313" key="4">
    <source>
        <dbReference type="Proteomes" id="UP000285138"/>
    </source>
</evidence>
<evidence type="ECO:0000256" key="1">
    <source>
        <dbReference type="ARBA" id="ARBA00005721"/>
    </source>
</evidence>
<evidence type="ECO:0000256" key="2">
    <source>
        <dbReference type="SAM" id="Phobius"/>
    </source>
</evidence>
<dbReference type="NCBIfam" id="NF033218">
    <property type="entry name" value="anchor_AmaP"/>
    <property type="match status" value="1"/>
</dbReference>
<keyword evidence="2" id="KW-0472">Membrane</keyword>